<evidence type="ECO:0000313" key="2">
    <source>
        <dbReference type="EMBL" id="CAK0898144.1"/>
    </source>
</evidence>
<proteinExistence type="predicted"/>
<reference evidence="2" key="1">
    <citation type="submission" date="2023-10" db="EMBL/GenBank/DDBJ databases">
        <authorList>
            <person name="Chen Y."/>
            <person name="Shah S."/>
            <person name="Dougan E. K."/>
            <person name="Thang M."/>
            <person name="Chan C."/>
        </authorList>
    </citation>
    <scope>NUCLEOTIDE SEQUENCE [LARGE SCALE GENOMIC DNA]</scope>
</reference>
<gene>
    <name evidence="2" type="ORF">PCOR1329_LOCUS76100</name>
</gene>
<feature type="region of interest" description="Disordered" evidence="1">
    <location>
        <begin position="1"/>
        <end position="30"/>
    </location>
</feature>
<protein>
    <submittedName>
        <fullName evidence="2">Uncharacterized protein</fullName>
    </submittedName>
</protein>
<accession>A0ABN9XET3</accession>
<evidence type="ECO:0000313" key="3">
    <source>
        <dbReference type="Proteomes" id="UP001189429"/>
    </source>
</evidence>
<sequence>MVDVGGAGGLPDRNRTAEEAPVPIVTGLEGSARPSDEALQHFALFSNIMENTRMAQADVYFGHVLFGLLLQRLGRRFALLKGAGMLEPASDAARMRAQLERSVADTPDAAAAAQFESFVAGLAAEPGAVESLRRALELSPATLAAARRHTSFVFGRGLREEIRWPLARASRASGGAGEGGAKVEHCSPFLLEAASCGELRMLSVGTEARERLTWDGVLLGALLHQAEASVDAEAADR</sequence>
<dbReference type="Proteomes" id="UP001189429">
    <property type="component" value="Unassembled WGS sequence"/>
</dbReference>
<comment type="caution">
    <text evidence="2">The sequence shown here is derived from an EMBL/GenBank/DDBJ whole genome shotgun (WGS) entry which is preliminary data.</text>
</comment>
<name>A0ABN9XET3_9DINO</name>
<evidence type="ECO:0000256" key="1">
    <source>
        <dbReference type="SAM" id="MobiDB-lite"/>
    </source>
</evidence>
<organism evidence="2 3">
    <name type="scientific">Prorocentrum cordatum</name>
    <dbReference type="NCBI Taxonomy" id="2364126"/>
    <lineage>
        <taxon>Eukaryota</taxon>
        <taxon>Sar</taxon>
        <taxon>Alveolata</taxon>
        <taxon>Dinophyceae</taxon>
        <taxon>Prorocentrales</taxon>
        <taxon>Prorocentraceae</taxon>
        <taxon>Prorocentrum</taxon>
    </lineage>
</organism>
<dbReference type="EMBL" id="CAUYUJ010020434">
    <property type="protein sequence ID" value="CAK0898144.1"/>
    <property type="molecule type" value="Genomic_DNA"/>
</dbReference>
<keyword evidence="3" id="KW-1185">Reference proteome</keyword>